<evidence type="ECO:0000256" key="1">
    <source>
        <dbReference type="SAM" id="MobiDB-lite"/>
    </source>
</evidence>
<dbReference type="Proteomes" id="UP001178461">
    <property type="component" value="Chromosome 3"/>
</dbReference>
<dbReference type="AlphaFoldDB" id="A0AA35K2I6"/>
<keyword evidence="3" id="KW-1185">Reference proteome</keyword>
<gene>
    <name evidence="2" type="ORF">PODLI_1B025171</name>
</gene>
<sequence length="367" mass="39365">MSSKRAAGASLSTSYSIWVYLSPAARPSRSSFLDPAFHRREQRVGEKRPENSARRRRQHPLPPRLPTSTRPRSKAMEAVGKGRRKEGGKGRGRHGYKIAALTHASLGAVSSSPLAAEGNQESLRLHGSEAEAAAAAARDFFPLNRSWKKPPRQGRRLGSLRAAAERAPAARSPSSGFALLSHGWKAAGTLPVERPPHGAPSRPGKVLRSLRLCSPRSVSPGKPLAPCLVLRRPQATQQQRQRAQVACGLSGSLPVASQPAFFSAAGGDASSRQPQAAAAGTAGLCCRCPYCFHSLPPTCPRALRWVPAPDHATARKRRFPRHPPMFSCLKRKKAQGPSPASLPLPLSSARPSGECSPLPSFRVYKTT</sequence>
<dbReference type="EMBL" id="OX395128">
    <property type="protein sequence ID" value="CAI5770325.1"/>
    <property type="molecule type" value="Genomic_DNA"/>
</dbReference>
<feature type="region of interest" description="Disordered" evidence="1">
    <location>
        <begin position="144"/>
        <end position="168"/>
    </location>
</feature>
<accession>A0AA35K2I6</accession>
<feature type="compositionally biased region" description="Basic and acidic residues" evidence="1">
    <location>
        <begin position="36"/>
        <end position="53"/>
    </location>
</feature>
<feature type="compositionally biased region" description="Basic residues" evidence="1">
    <location>
        <begin position="81"/>
        <end position="93"/>
    </location>
</feature>
<evidence type="ECO:0000313" key="2">
    <source>
        <dbReference type="EMBL" id="CAI5770325.1"/>
    </source>
</evidence>
<feature type="region of interest" description="Disordered" evidence="1">
    <location>
        <begin position="27"/>
        <end position="93"/>
    </location>
</feature>
<proteinExistence type="predicted"/>
<feature type="compositionally biased region" description="Low complexity" evidence="1">
    <location>
        <begin position="337"/>
        <end position="352"/>
    </location>
</feature>
<feature type="region of interest" description="Disordered" evidence="1">
    <location>
        <begin position="330"/>
        <end position="359"/>
    </location>
</feature>
<evidence type="ECO:0000313" key="3">
    <source>
        <dbReference type="Proteomes" id="UP001178461"/>
    </source>
</evidence>
<reference evidence="2" key="1">
    <citation type="submission" date="2022-12" db="EMBL/GenBank/DDBJ databases">
        <authorList>
            <person name="Alioto T."/>
            <person name="Alioto T."/>
            <person name="Gomez Garrido J."/>
        </authorList>
    </citation>
    <scope>NUCLEOTIDE SEQUENCE</scope>
</reference>
<protein>
    <submittedName>
        <fullName evidence="2">Uncharacterized protein</fullName>
    </submittedName>
</protein>
<feature type="compositionally biased region" description="Basic residues" evidence="1">
    <location>
        <begin position="146"/>
        <end position="155"/>
    </location>
</feature>
<name>A0AA35K2I6_9SAUR</name>
<organism evidence="2 3">
    <name type="scientific">Podarcis lilfordi</name>
    <name type="common">Lilford's wall lizard</name>
    <dbReference type="NCBI Taxonomy" id="74358"/>
    <lineage>
        <taxon>Eukaryota</taxon>
        <taxon>Metazoa</taxon>
        <taxon>Chordata</taxon>
        <taxon>Craniata</taxon>
        <taxon>Vertebrata</taxon>
        <taxon>Euteleostomi</taxon>
        <taxon>Lepidosauria</taxon>
        <taxon>Squamata</taxon>
        <taxon>Bifurcata</taxon>
        <taxon>Unidentata</taxon>
        <taxon>Episquamata</taxon>
        <taxon>Laterata</taxon>
        <taxon>Lacertibaenia</taxon>
        <taxon>Lacertidae</taxon>
        <taxon>Podarcis</taxon>
    </lineage>
</organism>